<evidence type="ECO:0000256" key="1">
    <source>
        <dbReference type="SAM" id="MobiDB-lite"/>
    </source>
</evidence>
<dbReference type="Proteomes" id="UP001521116">
    <property type="component" value="Unassembled WGS sequence"/>
</dbReference>
<evidence type="ECO:0000313" key="2">
    <source>
        <dbReference type="EMBL" id="KAL1637138.1"/>
    </source>
</evidence>
<dbReference type="Gene3D" id="1.25.40.20">
    <property type="entry name" value="Ankyrin repeat-containing domain"/>
    <property type="match status" value="1"/>
</dbReference>
<dbReference type="SMART" id="SM00248">
    <property type="entry name" value="ANK"/>
    <property type="match status" value="2"/>
</dbReference>
<comment type="caution">
    <text evidence="2">The sequence shown here is derived from an EMBL/GenBank/DDBJ whole genome shotgun (WGS) entry which is preliminary data.</text>
</comment>
<name>A0ABR3TC30_9PEZI</name>
<accession>A0ABR3TC30</accession>
<feature type="compositionally biased region" description="Acidic residues" evidence="1">
    <location>
        <begin position="396"/>
        <end position="413"/>
    </location>
</feature>
<reference evidence="2 3" key="1">
    <citation type="submission" date="2024-02" db="EMBL/GenBank/DDBJ databases">
        <title>De novo assembly and annotation of 12 fungi associated with fruit tree decline syndrome in Ontario, Canada.</title>
        <authorList>
            <person name="Sulman M."/>
            <person name="Ellouze W."/>
            <person name="Ilyukhin E."/>
        </authorList>
    </citation>
    <scope>NUCLEOTIDE SEQUENCE [LARGE SCALE GENOMIC DNA]</scope>
    <source>
        <strain evidence="2 3">M1-105</strain>
    </source>
</reference>
<evidence type="ECO:0000313" key="3">
    <source>
        <dbReference type="Proteomes" id="UP001521116"/>
    </source>
</evidence>
<sequence length="422" mass="47175">MAEAVGLTASVVTLGEVGLKLAKLIGKLRDAPYELLALSNEVTDFHFLFTEIEKLARERPDSQVLLSSTLDTANLRIKDVQSFLKGIDTASTKIVDRVAWVFRHKSKIGKLQSELRDARLQLSALLNIGALSTMRRMEHLLEDVQLTVSTSSQLVQNTQNIVIGRLQKFENVDQGYHQLQTLLGGLMYDQKDLQVSQRVSTTMTYGADPRTLTKRNRSIFHQWAELGHSYGKKDHNRTGKGVEILTGLGVSLNTCDNQGFTAVMDSVYWNNHSMLEALLGCGADYTIHEDDNYNILHAASLKADVRTLGILAAHGLPGIDIDLRYKGTGETALELFEYLKWDKSAGQIRAFYRMWRQVSLRARLKHGSIPDLRVIEELGSDSDLSEDESNFRANEDGVEILEGDEDEDEDGDDDVFVDALEC</sequence>
<organism evidence="2 3">
    <name type="scientific">Neofusicoccum ribis</name>
    <dbReference type="NCBI Taxonomy" id="45134"/>
    <lineage>
        <taxon>Eukaryota</taxon>
        <taxon>Fungi</taxon>
        <taxon>Dikarya</taxon>
        <taxon>Ascomycota</taxon>
        <taxon>Pezizomycotina</taxon>
        <taxon>Dothideomycetes</taxon>
        <taxon>Dothideomycetes incertae sedis</taxon>
        <taxon>Botryosphaeriales</taxon>
        <taxon>Botryosphaeriaceae</taxon>
        <taxon>Neofusicoccum</taxon>
    </lineage>
</organism>
<feature type="region of interest" description="Disordered" evidence="1">
    <location>
        <begin position="381"/>
        <end position="413"/>
    </location>
</feature>
<evidence type="ECO:0008006" key="4">
    <source>
        <dbReference type="Google" id="ProtNLM"/>
    </source>
</evidence>
<dbReference type="InterPro" id="IPR036770">
    <property type="entry name" value="Ankyrin_rpt-contain_sf"/>
</dbReference>
<dbReference type="EMBL" id="JAJVDC020000004">
    <property type="protein sequence ID" value="KAL1637138.1"/>
    <property type="molecule type" value="Genomic_DNA"/>
</dbReference>
<keyword evidence="3" id="KW-1185">Reference proteome</keyword>
<gene>
    <name evidence="2" type="ORF">SLS56_000796</name>
</gene>
<dbReference type="SUPFAM" id="SSF48403">
    <property type="entry name" value="Ankyrin repeat"/>
    <property type="match status" value="1"/>
</dbReference>
<dbReference type="InterPro" id="IPR002110">
    <property type="entry name" value="Ankyrin_rpt"/>
</dbReference>
<protein>
    <recommendedName>
        <fullName evidence="4">Fungal N-terminal domain-containing protein</fullName>
    </recommendedName>
</protein>
<proteinExistence type="predicted"/>